<protein>
    <submittedName>
        <fullName evidence="1">Nucleoporin Nup37-like protein</fullName>
    </submittedName>
</protein>
<dbReference type="InterPro" id="IPR037626">
    <property type="entry name" value="NUP37"/>
</dbReference>
<dbReference type="AlphaFoldDB" id="A0A443SRT4"/>
<sequence>MNVRNSSSSFLFTDAIIEARKPLETVTRVEITVNNNSNECVDCVAFCPFDWASNLIAFESGAIGKLTLGLIKANDSNIEFQHIQDFIVGTKISCITWSPETALASIPKLLKLAFSTVHTKRIHILKVVVKVQNTNDSSTQKDDNCITLLDCKYGNHSSFVNDLVFEPQTGSLLASVGDDCFCCLWSATDGALESRIRLMSAGSIVRWHPSEANKLLVAEKRGLIRLYNIENKKPVISFECNAFPLLAADWCLNNNLIIGAAVGSEIYIWNTSVSSMPIEKRMGHVQGCTKFTFFNDSVYCSRGRPGSRLQVCNTKTGQRISSPETVLRGIVNYRC</sequence>
<dbReference type="Proteomes" id="UP000288716">
    <property type="component" value="Unassembled WGS sequence"/>
</dbReference>
<dbReference type="PANTHER" id="PTHR22806">
    <property type="entry name" value="NUCLEOPORIN NUP37 P37 -RELATED"/>
    <property type="match status" value="1"/>
</dbReference>
<dbReference type="EMBL" id="NCKV01000578">
    <property type="protein sequence ID" value="RWS30256.1"/>
    <property type="molecule type" value="Genomic_DNA"/>
</dbReference>
<gene>
    <name evidence="1" type="ORF">B4U80_12672</name>
</gene>
<accession>A0A443SRT4</accession>
<dbReference type="InterPro" id="IPR036322">
    <property type="entry name" value="WD40_repeat_dom_sf"/>
</dbReference>
<proteinExistence type="predicted"/>
<dbReference type="STRING" id="299467.A0A443SRT4"/>
<evidence type="ECO:0000313" key="2">
    <source>
        <dbReference type="Proteomes" id="UP000288716"/>
    </source>
</evidence>
<dbReference type="VEuPathDB" id="VectorBase:LDEU001787"/>
<dbReference type="SUPFAM" id="SSF50978">
    <property type="entry name" value="WD40 repeat-like"/>
    <property type="match status" value="1"/>
</dbReference>
<dbReference type="SMART" id="SM00320">
    <property type="entry name" value="WD40"/>
    <property type="match status" value="2"/>
</dbReference>
<reference evidence="1 2" key="1">
    <citation type="journal article" date="2018" name="Gigascience">
        <title>Genomes of trombidid mites reveal novel predicted allergens and laterally-transferred genes associated with secondary metabolism.</title>
        <authorList>
            <person name="Dong X."/>
            <person name="Chaisiri K."/>
            <person name="Xia D."/>
            <person name="Armstrong S.D."/>
            <person name="Fang Y."/>
            <person name="Donnelly M.J."/>
            <person name="Kadowaki T."/>
            <person name="McGarry J.W."/>
            <person name="Darby A.C."/>
            <person name="Makepeace B.L."/>
        </authorList>
    </citation>
    <scope>NUCLEOTIDE SEQUENCE [LARGE SCALE GENOMIC DNA]</scope>
    <source>
        <strain evidence="1">UoL-UT</strain>
    </source>
</reference>
<organism evidence="1 2">
    <name type="scientific">Leptotrombidium deliense</name>
    <dbReference type="NCBI Taxonomy" id="299467"/>
    <lineage>
        <taxon>Eukaryota</taxon>
        <taxon>Metazoa</taxon>
        <taxon>Ecdysozoa</taxon>
        <taxon>Arthropoda</taxon>
        <taxon>Chelicerata</taxon>
        <taxon>Arachnida</taxon>
        <taxon>Acari</taxon>
        <taxon>Acariformes</taxon>
        <taxon>Trombidiformes</taxon>
        <taxon>Prostigmata</taxon>
        <taxon>Anystina</taxon>
        <taxon>Parasitengona</taxon>
        <taxon>Trombiculoidea</taxon>
        <taxon>Trombiculidae</taxon>
        <taxon>Leptotrombidium</taxon>
    </lineage>
</organism>
<name>A0A443SRT4_9ACAR</name>
<keyword evidence="2" id="KW-1185">Reference proteome</keyword>
<dbReference type="Gene3D" id="2.130.10.10">
    <property type="entry name" value="YVTN repeat-like/Quinoprotein amine dehydrogenase"/>
    <property type="match status" value="1"/>
</dbReference>
<dbReference type="OrthoDB" id="340259at2759"/>
<dbReference type="InterPro" id="IPR001680">
    <property type="entry name" value="WD40_rpt"/>
</dbReference>
<comment type="caution">
    <text evidence="1">The sequence shown here is derived from an EMBL/GenBank/DDBJ whole genome shotgun (WGS) entry which is preliminary data.</text>
</comment>
<dbReference type="GO" id="GO:0031080">
    <property type="term" value="C:nuclear pore outer ring"/>
    <property type="evidence" value="ECO:0007669"/>
    <property type="project" value="InterPro"/>
</dbReference>
<dbReference type="InterPro" id="IPR015943">
    <property type="entry name" value="WD40/YVTN_repeat-like_dom_sf"/>
</dbReference>
<evidence type="ECO:0000313" key="1">
    <source>
        <dbReference type="EMBL" id="RWS30256.1"/>
    </source>
</evidence>
<dbReference type="PANTHER" id="PTHR22806:SF0">
    <property type="entry name" value="NUCLEOPORIN NUP37"/>
    <property type="match status" value="1"/>
</dbReference>